<comment type="caution">
    <text evidence="2">The sequence shown here is derived from an EMBL/GenBank/DDBJ whole genome shotgun (WGS) entry which is preliminary data.</text>
</comment>
<evidence type="ECO:0000313" key="2">
    <source>
        <dbReference type="EMBL" id="MBS4102905.1"/>
    </source>
</evidence>
<evidence type="ECO:0000256" key="1">
    <source>
        <dbReference type="SAM" id="Phobius"/>
    </source>
</evidence>
<keyword evidence="1" id="KW-0472">Membrane</keyword>
<protein>
    <submittedName>
        <fullName evidence="2">Uncharacterized protein</fullName>
    </submittedName>
</protein>
<keyword evidence="3" id="KW-1185">Reference proteome</keyword>
<dbReference type="Proteomes" id="UP000676853">
    <property type="component" value="Unassembled WGS sequence"/>
</dbReference>
<sequence length="97" mass="10406">MASSTNMTDNSTVRAARWIAGGAVVFSLILASPNLVRELRPAPAQQSPTLVFVRTEDGRYTDKYCIVGSDGAIHSCNALDGLILYKDGEKPFSTSRG</sequence>
<gene>
    <name evidence="2" type="ORF">KFZ73_16870</name>
</gene>
<evidence type="ECO:0000313" key="3">
    <source>
        <dbReference type="Proteomes" id="UP000676853"/>
    </source>
</evidence>
<proteinExistence type="predicted"/>
<name>A0ABS5NF31_TSUPA</name>
<accession>A0ABS5NF31</accession>
<keyword evidence="1" id="KW-0812">Transmembrane</keyword>
<dbReference type="EMBL" id="JAGXOE010000045">
    <property type="protein sequence ID" value="MBS4102905.1"/>
    <property type="molecule type" value="Genomic_DNA"/>
</dbReference>
<keyword evidence="1" id="KW-1133">Transmembrane helix</keyword>
<dbReference type="RefSeq" id="WP_212554449.1">
    <property type="nucleotide sequence ID" value="NZ_JAGXOE010000045.1"/>
</dbReference>
<feature type="transmembrane region" description="Helical" evidence="1">
    <location>
        <begin position="15"/>
        <end position="36"/>
    </location>
</feature>
<organism evidence="2 3">
    <name type="scientific">Tsukamurella paurometabola</name>
    <name type="common">Corynebacterium paurometabolum</name>
    <dbReference type="NCBI Taxonomy" id="2061"/>
    <lineage>
        <taxon>Bacteria</taxon>
        <taxon>Bacillati</taxon>
        <taxon>Actinomycetota</taxon>
        <taxon>Actinomycetes</taxon>
        <taxon>Mycobacteriales</taxon>
        <taxon>Tsukamurellaceae</taxon>
        <taxon>Tsukamurella</taxon>
    </lineage>
</organism>
<reference evidence="2 3" key="1">
    <citation type="submission" date="2021-04" db="EMBL/GenBank/DDBJ databases">
        <title>Whole genome sequence analysis of a thiophenic sulfur metabolizing bacteria.</title>
        <authorList>
            <person name="Akhtar N."/>
            <person name="Akram J."/>
            <person name="Aslam A."/>
        </authorList>
    </citation>
    <scope>NUCLEOTIDE SEQUENCE [LARGE SCALE GENOMIC DNA]</scope>
    <source>
        <strain evidence="2 3">3OW</strain>
    </source>
</reference>